<dbReference type="EMBL" id="JACNYK010000002">
    <property type="protein sequence ID" value="MBD1425794.1"/>
    <property type="molecule type" value="Genomic_DNA"/>
</dbReference>
<accession>A0ABR7Y397</accession>
<dbReference type="Proteomes" id="UP000606494">
    <property type="component" value="Unassembled WGS sequence"/>
</dbReference>
<dbReference type="InterPro" id="IPR044543">
    <property type="entry name" value="YHJQ-like"/>
</dbReference>
<sequence>MIQTKFQNCIEACGKCAVACSQCAVACLNEKDLEHLKTCIQLNLECTMICDVAVKVMSIDGQLSEELCEICADICERCAEECEKHAAMGMEHCRECAEACRICTRICREMSAA</sequence>
<name>A0ABR7Y397_9SPHI</name>
<dbReference type="RefSeq" id="WP_190308922.1">
    <property type="nucleotide sequence ID" value="NZ_JACNYK010000002.1"/>
</dbReference>
<dbReference type="InterPro" id="IPR005560">
    <property type="entry name" value="Csp_YhjQ"/>
</dbReference>
<protein>
    <submittedName>
        <fullName evidence="1">Four-helix bundle copper-binding protein</fullName>
    </submittedName>
</protein>
<gene>
    <name evidence="1" type="ORF">H8B17_09390</name>
</gene>
<proteinExistence type="predicted"/>
<dbReference type="Pfam" id="PF03860">
    <property type="entry name" value="Csp"/>
    <property type="match status" value="1"/>
</dbReference>
<evidence type="ECO:0000313" key="1">
    <source>
        <dbReference type="EMBL" id="MBD1425794.1"/>
    </source>
</evidence>
<dbReference type="PANTHER" id="PTHR37310:SF1">
    <property type="entry name" value="CYTOPLASMIC PROTEIN"/>
    <property type="match status" value="1"/>
</dbReference>
<evidence type="ECO:0000313" key="2">
    <source>
        <dbReference type="Proteomes" id="UP000606494"/>
    </source>
</evidence>
<organism evidence="1 2">
    <name type="scientific">Sphingobacterium arenae</name>
    <dbReference type="NCBI Taxonomy" id="1280598"/>
    <lineage>
        <taxon>Bacteria</taxon>
        <taxon>Pseudomonadati</taxon>
        <taxon>Bacteroidota</taxon>
        <taxon>Sphingobacteriia</taxon>
        <taxon>Sphingobacteriales</taxon>
        <taxon>Sphingobacteriaceae</taxon>
        <taxon>Sphingobacterium</taxon>
    </lineage>
</organism>
<reference evidence="1 2" key="1">
    <citation type="submission" date="2020-08" db="EMBL/GenBank/DDBJ databases">
        <title>Sphingobacterium sp. DN00404 isolated from aquaculture water.</title>
        <authorList>
            <person name="Zhang M."/>
        </authorList>
    </citation>
    <scope>NUCLEOTIDE SEQUENCE [LARGE SCALE GENOMIC DNA]</scope>
    <source>
        <strain evidence="1 2">KCTC 32294</strain>
    </source>
</reference>
<keyword evidence="2" id="KW-1185">Reference proteome</keyword>
<comment type="caution">
    <text evidence="1">The sequence shown here is derived from an EMBL/GenBank/DDBJ whole genome shotgun (WGS) entry which is preliminary data.</text>
</comment>
<dbReference type="CDD" id="cd08026">
    <property type="entry name" value="DUF326"/>
    <property type="match status" value="1"/>
</dbReference>
<dbReference type="PANTHER" id="PTHR37310">
    <property type="entry name" value="CYTOPLASMIC PROTEIN-RELATED"/>
    <property type="match status" value="1"/>
</dbReference>
<dbReference type="Gene3D" id="1.20.1270.360">
    <property type="match status" value="1"/>
</dbReference>